<protein>
    <recommendedName>
        <fullName evidence="3">Dirigent protein</fullName>
    </recommendedName>
</protein>
<gene>
    <name evidence="1" type="ORF">CEPIT_LOCUS21385</name>
</gene>
<evidence type="ECO:0000313" key="2">
    <source>
        <dbReference type="Proteomes" id="UP001152523"/>
    </source>
</evidence>
<dbReference type="AlphaFoldDB" id="A0AAV0E3U5"/>
<proteinExistence type="predicted"/>
<evidence type="ECO:0000313" key="1">
    <source>
        <dbReference type="EMBL" id="CAH9116099.1"/>
    </source>
</evidence>
<keyword evidence="2" id="KW-1185">Reference proteome</keyword>
<comment type="caution">
    <text evidence="1">The sequence shown here is derived from an EMBL/GenBank/DDBJ whole genome shotgun (WGS) entry which is preliminary data.</text>
</comment>
<organism evidence="1 2">
    <name type="scientific">Cuscuta epithymum</name>
    <dbReference type="NCBI Taxonomy" id="186058"/>
    <lineage>
        <taxon>Eukaryota</taxon>
        <taxon>Viridiplantae</taxon>
        <taxon>Streptophyta</taxon>
        <taxon>Embryophyta</taxon>
        <taxon>Tracheophyta</taxon>
        <taxon>Spermatophyta</taxon>
        <taxon>Magnoliopsida</taxon>
        <taxon>eudicotyledons</taxon>
        <taxon>Gunneridae</taxon>
        <taxon>Pentapetalae</taxon>
        <taxon>asterids</taxon>
        <taxon>lamiids</taxon>
        <taxon>Solanales</taxon>
        <taxon>Convolvulaceae</taxon>
        <taxon>Cuscuteae</taxon>
        <taxon>Cuscuta</taxon>
        <taxon>Cuscuta subgen. Cuscuta</taxon>
    </lineage>
</organism>
<dbReference type="Proteomes" id="UP001152523">
    <property type="component" value="Unassembled WGS sequence"/>
</dbReference>
<reference evidence="1" key="1">
    <citation type="submission" date="2022-07" db="EMBL/GenBank/DDBJ databases">
        <authorList>
            <person name="Macas J."/>
            <person name="Novak P."/>
            <person name="Neumann P."/>
        </authorList>
    </citation>
    <scope>NUCLEOTIDE SEQUENCE</scope>
</reference>
<name>A0AAV0E3U5_9ASTE</name>
<accession>A0AAV0E3U5</accession>
<evidence type="ECO:0008006" key="3">
    <source>
        <dbReference type="Google" id="ProtNLM"/>
    </source>
</evidence>
<sequence>MAGEDLVFAQDDDGFNEAAIGLEARIFFGIFPNPNILTVGAGVEEAAGSGEGIYMAFFTDEGADQGRLPVLGGRGVFTGVGMLLGPRGGTGGGELVPRGQGGWGGGAALEASGGGCHELVGLKLK</sequence>
<dbReference type="EMBL" id="CAMAPF010000264">
    <property type="protein sequence ID" value="CAH9116099.1"/>
    <property type="molecule type" value="Genomic_DNA"/>
</dbReference>